<dbReference type="SUPFAM" id="SSF46689">
    <property type="entry name" value="Homeodomain-like"/>
    <property type="match status" value="1"/>
</dbReference>
<protein>
    <submittedName>
        <fullName evidence="7">Transcriptional regulator, TetR family</fullName>
    </submittedName>
</protein>
<dbReference type="OrthoDB" id="9795011at2"/>
<dbReference type="RefSeq" id="WP_073489818.1">
    <property type="nucleotide sequence ID" value="NZ_FQVN01000017.1"/>
</dbReference>
<keyword evidence="3" id="KW-0804">Transcription</keyword>
<evidence type="ECO:0000256" key="1">
    <source>
        <dbReference type="ARBA" id="ARBA00023015"/>
    </source>
</evidence>
<dbReference type="InterPro" id="IPR050109">
    <property type="entry name" value="HTH-type_TetR-like_transc_reg"/>
</dbReference>
<dbReference type="InterPro" id="IPR036271">
    <property type="entry name" value="Tet_transcr_reg_TetR-rel_C_sf"/>
</dbReference>
<feature type="compositionally biased region" description="Basic and acidic residues" evidence="5">
    <location>
        <begin position="198"/>
        <end position="212"/>
    </location>
</feature>
<dbReference type="InterPro" id="IPR009057">
    <property type="entry name" value="Homeodomain-like_sf"/>
</dbReference>
<dbReference type="Pfam" id="PF00440">
    <property type="entry name" value="TetR_N"/>
    <property type="match status" value="1"/>
</dbReference>
<evidence type="ECO:0000313" key="7">
    <source>
        <dbReference type="EMBL" id="SHG96854.1"/>
    </source>
</evidence>
<organism evidence="7 8">
    <name type="scientific">Streptoalloteichus hindustanus</name>
    <dbReference type="NCBI Taxonomy" id="2017"/>
    <lineage>
        <taxon>Bacteria</taxon>
        <taxon>Bacillati</taxon>
        <taxon>Actinomycetota</taxon>
        <taxon>Actinomycetes</taxon>
        <taxon>Pseudonocardiales</taxon>
        <taxon>Pseudonocardiaceae</taxon>
        <taxon>Streptoalloteichus</taxon>
    </lineage>
</organism>
<evidence type="ECO:0000256" key="3">
    <source>
        <dbReference type="ARBA" id="ARBA00023163"/>
    </source>
</evidence>
<dbReference type="Pfam" id="PF21597">
    <property type="entry name" value="TetR_C_43"/>
    <property type="match status" value="1"/>
</dbReference>
<feature type="domain" description="HTH tetR-type" evidence="6">
    <location>
        <begin position="12"/>
        <end position="71"/>
    </location>
</feature>
<dbReference type="GO" id="GO:0003700">
    <property type="term" value="F:DNA-binding transcription factor activity"/>
    <property type="evidence" value="ECO:0007669"/>
    <property type="project" value="TreeGrafter"/>
</dbReference>
<gene>
    <name evidence="7" type="ORF">SAMN05444320_11772</name>
</gene>
<evidence type="ECO:0000259" key="6">
    <source>
        <dbReference type="PROSITE" id="PS50977"/>
    </source>
</evidence>
<dbReference type="AlphaFoldDB" id="A0A1M5P4V0"/>
<dbReference type="PANTHER" id="PTHR30055:SF234">
    <property type="entry name" value="HTH-TYPE TRANSCRIPTIONAL REGULATOR BETI"/>
    <property type="match status" value="1"/>
</dbReference>
<evidence type="ECO:0000256" key="2">
    <source>
        <dbReference type="ARBA" id="ARBA00023125"/>
    </source>
</evidence>
<keyword evidence="2 4" id="KW-0238">DNA-binding</keyword>
<dbReference type="Gene3D" id="1.10.357.10">
    <property type="entry name" value="Tetracycline Repressor, domain 2"/>
    <property type="match status" value="1"/>
</dbReference>
<dbReference type="GO" id="GO:0000976">
    <property type="term" value="F:transcription cis-regulatory region binding"/>
    <property type="evidence" value="ECO:0007669"/>
    <property type="project" value="TreeGrafter"/>
</dbReference>
<feature type="region of interest" description="Disordered" evidence="5">
    <location>
        <begin position="190"/>
        <end position="212"/>
    </location>
</feature>
<dbReference type="InterPro" id="IPR049445">
    <property type="entry name" value="TetR_SbtR-like_C"/>
</dbReference>
<dbReference type="PROSITE" id="PS50977">
    <property type="entry name" value="HTH_TETR_2"/>
    <property type="match status" value="1"/>
</dbReference>
<keyword evidence="1" id="KW-0805">Transcription regulation</keyword>
<dbReference type="STRING" id="2017.SAMN05444320_11772"/>
<accession>A0A1M5P4V0</accession>
<dbReference type="SUPFAM" id="SSF48498">
    <property type="entry name" value="Tetracyclin repressor-like, C-terminal domain"/>
    <property type="match status" value="1"/>
</dbReference>
<keyword evidence="8" id="KW-1185">Reference proteome</keyword>
<evidence type="ECO:0000256" key="5">
    <source>
        <dbReference type="SAM" id="MobiDB-lite"/>
    </source>
</evidence>
<name>A0A1M5P4V0_STRHI</name>
<reference evidence="7 8" key="1">
    <citation type="submission" date="2016-11" db="EMBL/GenBank/DDBJ databases">
        <authorList>
            <person name="Jaros S."/>
            <person name="Januszkiewicz K."/>
            <person name="Wedrychowicz H."/>
        </authorList>
    </citation>
    <scope>NUCLEOTIDE SEQUENCE [LARGE SCALE GENOMIC DNA]</scope>
    <source>
        <strain evidence="7 8">DSM 44523</strain>
    </source>
</reference>
<dbReference type="InterPro" id="IPR001647">
    <property type="entry name" value="HTH_TetR"/>
</dbReference>
<dbReference type="PRINTS" id="PR00455">
    <property type="entry name" value="HTHTETR"/>
</dbReference>
<feature type="DNA-binding region" description="H-T-H motif" evidence="4">
    <location>
        <begin position="34"/>
        <end position="53"/>
    </location>
</feature>
<sequence length="212" mass="23672">MPSARPLRRDAQRNRELLIDAARTAFAERGLDVPLEEIARRAGVSIGTLYNRFPHRAALIDAVFADRITATAALAEHVLTMADAWEGFVFFLEHVCEWQAADRGYSDLAARHIPEATATEEARRHGYALMQRIVTRAQESGALRADITLEDLAFVIWGQARTVEATHDVAPRAWRRHLALMLDGLRAPAAHPLPEPPLRPEEAARAMRGRCD</sequence>
<dbReference type="EMBL" id="FQVN01000017">
    <property type="protein sequence ID" value="SHG96854.1"/>
    <property type="molecule type" value="Genomic_DNA"/>
</dbReference>
<proteinExistence type="predicted"/>
<evidence type="ECO:0000313" key="8">
    <source>
        <dbReference type="Proteomes" id="UP000184501"/>
    </source>
</evidence>
<dbReference type="Proteomes" id="UP000184501">
    <property type="component" value="Unassembled WGS sequence"/>
</dbReference>
<evidence type="ECO:0000256" key="4">
    <source>
        <dbReference type="PROSITE-ProRule" id="PRU00335"/>
    </source>
</evidence>
<dbReference type="PANTHER" id="PTHR30055">
    <property type="entry name" value="HTH-TYPE TRANSCRIPTIONAL REGULATOR RUTR"/>
    <property type="match status" value="1"/>
</dbReference>